<feature type="domain" description="Nephrocystin 3-like N-terminal" evidence="3">
    <location>
        <begin position="235"/>
        <end position="396"/>
    </location>
</feature>
<evidence type="ECO:0000313" key="4">
    <source>
        <dbReference type="EMBL" id="KAF8761573.1"/>
    </source>
</evidence>
<dbReference type="Pfam" id="PF24883">
    <property type="entry name" value="NPHP3_N"/>
    <property type="match status" value="1"/>
</dbReference>
<feature type="compositionally biased region" description="Low complexity" evidence="2">
    <location>
        <begin position="34"/>
        <end position="48"/>
    </location>
</feature>
<feature type="region of interest" description="Disordered" evidence="2">
    <location>
        <begin position="14"/>
        <end position="55"/>
    </location>
</feature>
<comment type="caution">
    <text evidence="4">The sequence shown here is derived from an EMBL/GenBank/DDBJ whole genome shotgun (WGS) entry which is preliminary data.</text>
</comment>
<gene>
    <name evidence="4" type="ORF">RHS01_00221</name>
</gene>
<accession>A0A8H7ILJ5</accession>
<dbReference type="EMBL" id="JACYCF010000001">
    <property type="protein sequence ID" value="KAF8761573.1"/>
    <property type="molecule type" value="Genomic_DNA"/>
</dbReference>
<name>A0A8H7ILJ5_9AGAM</name>
<reference evidence="4" key="1">
    <citation type="submission" date="2020-09" db="EMBL/GenBank/DDBJ databases">
        <title>Comparative genome analyses of four rice-infecting Rhizoctonia solani isolates reveal extensive enrichment of homogalacturonan modification genes.</title>
        <authorList>
            <person name="Lee D.-Y."/>
            <person name="Jeon J."/>
            <person name="Kim K.-T."/>
            <person name="Cheong K."/>
            <person name="Song H."/>
            <person name="Choi G."/>
            <person name="Ko J."/>
            <person name="Opiyo S.O."/>
            <person name="Zuo S."/>
            <person name="Madhav S."/>
            <person name="Lee Y.-H."/>
            <person name="Wang G.-L."/>
        </authorList>
    </citation>
    <scope>NUCLEOTIDE SEQUENCE</scope>
    <source>
        <strain evidence="4">AG1-IA B2</strain>
    </source>
</reference>
<dbReference type="InterPro" id="IPR027417">
    <property type="entry name" value="P-loop_NTPase"/>
</dbReference>
<dbReference type="AlphaFoldDB" id="A0A8H7ILJ5"/>
<keyword evidence="1" id="KW-0677">Repeat</keyword>
<organism evidence="4 5">
    <name type="scientific">Rhizoctonia solani</name>
    <dbReference type="NCBI Taxonomy" id="456999"/>
    <lineage>
        <taxon>Eukaryota</taxon>
        <taxon>Fungi</taxon>
        <taxon>Dikarya</taxon>
        <taxon>Basidiomycota</taxon>
        <taxon>Agaricomycotina</taxon>
        <taxon>Agaricomycetes</taxon>
        <taxon>Cantharellales</taxon>
        <taxon>Ceratobasidiaceae</taxon>
        <taxon>Rhizoctonia</taxon>
    </lineage>
</organism>
<evidence type="ECO:0000313" key="5">
    <source>
        <dbReference type="Proteomes" id="UP000614334"/>
    </source>
</evidence>
<evidence type="ECO:0000259" key="3">
    <source>
        <dbReference type="Pfam" id="PF24883"/>
    </source>
</evidence>
<dbReference type="Proteomes" id="UP000614334">
    <property type="component" value="Unassembled WGS sequence"/>
</dbReference>
<dbReference type="PANTHER" id="PTHR10039">
    <property type="entry name" value="AMELOGENIN"/>
    <property type="match status" value="1"/>
</dbReference>
<dbReference type="PANTHER" id="PTHR10039:SF14">
    <property type="entry name" value="NACHT DOMAIN-CONTAINING PROTEIN"/>
    <property type="match status" value="1"/>
</dbReference>
<sequence length="526" mass="58410">MLLCSTDTLPYNAPQCPTPKRRKLSAVTEDEVGTFSPSSSSTTSNTKQTSHERVEGISGAKRIKKNSAWTGLEAALQGLRISSSSFPTLQSAIGTLTTCLEVFEQQASTHEDEYEALALELESVVTSLKHHLNIPRSARVLGVISTVSRAIEKEVHLISDIRDGGSTRRIFARQKMKRSSCESIAGSPSCSPGCRMLIMTQNTRLEALSPSKQARCDSNLGDEIGRRQCTEGTRESLLADLYQWSDSLDDKPVYLMSGIAGTGKTTIAYSLAKLLEDDSRLGASFFCTRAAASCKDASRIIPSIAYQLARYSTAFQSALCLVLDADPDLGSRNMTTQFKRLLREPLLQVKDKIPKHTVVVLDALDECDNLKATRLLFDLIIRSACELPIKFFAASRPESRIQLMSSQVNDIVHISHLHEIESSLVKRDLEVYLHEELACIKPSQQQINQLAELANNLFVYAATAVRYIRSDEAGVYSNERLFTILNETKYTSKKFSEIDELYTTILTSALENKRLEPEEATRTKLY</sequence>
<protein>
    <submittedName>
        <fullName evidence="4">WD domain, G-beta repeat</fullName>
    </submittedName>
</protein>
<dbReference type="SUPFAM" id="SSF52540">
    <property type="entry name" value="P-loop containing nucleoside triphosphate hydrolases"/>
    <property type="match status" value="1"/>
</dbReference>
<evidence type="ECO:0000256" key="1">
    <source>
        <dbReference type="ARBA" id="ARBA00022737"/>
    </source>
</evidence>
<evidence type="ECO:0000256" key="2">
    <source>
        <dbReference type="SAM" id="MobiDB-lite"/>
    </source>
</evidence>
<proteinExistence type="predicted"/>
<dbReference type="InterPro" id="IPR056884">
    <property type="entry name" value="NPHP3-like_N"/>
</dbReference>
<dbReference type="Gene3D" id="3.40.50.300">
    <property type="entry name" value="P-loop containing nucleotide triphosphate hydrolases"/>
    <property type="match status" value="1"/>
</dbReference>